<dbReference type="PANTHER" id="PTHR21442:SF0">
    <property type="entry name" value="CILIA- AND FLAGELLA-ASSOCIATED PROTEIN 206"/>
    <property type="match status" value="1"/>
</dbReference>
<sequence length="196" mass="22372">MEWTRSCFITTFQEIDHGTRRLTFQEVDTLDHFGLSSESMQEPISSDIEATDAQPLKSTPPNEGARDSLSPDVTKQLKKRSVIVIDIDMESPKVIRAAKTIQTAFRRHSRKRKADFVSSDSYDDDDPIDPNQTPFNKFDWLYPKTTENFSSLHIEYGGYCGCTIVDQDRLLLPGNPNIGILSHKERYYAFSTKDKA</sequence>
<keyword evidence="5" id="KW-0970">Cilium biogenesis/degradation</keyword>
<comment type="function">
    <text evidence="9">Essential for sperm motility and is involved in the regulation of the beating frequency of motile cilia on the epithelial cells of the respiratory tract. Required for the establishment of radial spokes in sperm flagella.</text>
</comment>
<evidence type="ECO:0000256" key="4">
    <source>
        <dbReference type="ARBA" id="ARBA00022490"/>
    </source>
</evidence>
<evidence type="ECO:0000313" key="12">
    <source>
        <dbReference type="Proteomes" id="UP001209878"/>
    </source>
</evidence>
<protein>
    <recommendedName>
        <fullName evidence="3">Cilia- and flagella-associated protein 206</fullName>
    </recommendedName>
</protein>
<keyword evidence="12" id="KW-1185">Reference proteome</keyword>
<reference evidence="11" key="1">
    <citation type="journal article" date="2023" name="Mol. Biol. Evol.">
        <title>Third-Generation Sequencing Reveals the Adaptive Role of the Epigenome in Three Deep-Sea Polychaetes.</title>
        <authorList>
            <person name="Perez M."/>
            <person name="Aroh O."/>
            <person name="Sun Y."/>
            <person name="Lan Y."/>
            <person name="Juniper S.K."/>
            <person name="Young C.R."/>
            <person name="Angers B."/>
            <person name="Qian P.Y."/>
        </authorList>
    </citation>
    <scope>NUCLEOTIDE SEQUENCE</scope>
    <source>
        <strain evidence="11">R07B-5</strain>
    </source>
</reference>
<name>A0AAD9KVD2_RIDPI</name>
<evidence type="ECO:0000256" key="6">
    <source>
        <dbReference type="ARBA" id="ARBA00023069"/>
    </source>
</evidence>
<evidence type="ECO:0000256" key="3">
    <source>
        <dbReference type="ARBA" id="ARBA00021602"/>
    </source>
</evidence>
<comment type="similarity">
    <text evidence="2">Belongs to the CFAP206 family.</text>
</comment>
<dbReference type="GO" id="GO:0005930">
    <property type="term" value="C:axoneme"/>
    <property type="evidence" value="ECO:0007669"/>
    <property type="project" value="UniProtKB-SubCell"/>
</dbReference>
<dbReference type="AlphaFoldDB" id="A0AAD9KVD2"/>
<keyword evidence="8" id="KW-0966">Cell projection</keyword>
<dbReference type="GO" id="GO:0030030">
    <property type="term" value="P:cell projection organization"/>
    <property type="evidence" value="ECO:0007669"/>
    <property type="project" value="UniProtKB-KW"/>
</dbReference>
<proteinExistence type="inferred from homology"/>
<organism evidence="11 12">
    <name type="scientific">Ridgeia piscesae</name>
    <name type="common">Tubeworm</name>
    <dbReference type="NCBI Taxonomy" id="27915"/>
    <lineage>
        <taxon>Eukaryota</taxon>
        <taxon>Metazoa</taxon>
        <taxon>Spiralia</taxon>
        <taxon>Lophotrochozoa</taxon>
        <taxon>Annelida</taxon>
        <taxon>Polychaeta</taxon>
        <taxon>Sedentaria</taxon>
        <taxon>Canalipalpata</taxon>
        <taxon>Sabellida</taxon>
        <taxon>Siboglinidae</taxon>
        <taxon>Ridgeia</taxon>
    </lineage>
</organism>
<dbReference type="GO" id="GO:0003356">
    <property type="term" value="P:regulation of cilium beat frequency"/>
    <property type="evidence" value="ECO:0007669"/>
    <property type="project" value="TreeGrafter"/>
</dbReference>
<comment type="subcellular location">
    <subcellularLocation>
        <location evidence="1">Cytoplasm</location>
        <location evidence="1">Cytoskeleton</location>
        <location evidence="1">Cilium axoneme</location>
    </subcellularLocation>
</comment>
<dbReference type="Proteomes" id="UP001209878">
    <property type="component" value="Unassembled WGS sequence"/>
</dbReference>
<evidence type="ECO:0000256" key="7">
    <source>
        <dbReference type="ARBA" id="ARBA00023212"/>
    </source>
</evidence>
<dbReference type="EMBL" id="JAODUO010000564">
    <property type="protein sequence ID" value="KAK2178040.1"/>
    <property type="molecule type" value="Genomic_DNA"/>
</dbReference>
<keyword evidence="6" id="KW-0969">Cilium</keyword>
<evidence type="ECO:0000256" key="9">
    <source>
        <dbReference type="ARBA" id="ARBA00045321"/>
    </source>
</evidence>
<evidence type="ECO:0000313" key="11">
    <source>
        <dbReference type="EMBL" id="KAK2178040.1"/>
    </source>
</evidence>
<dbReference type="PANTHER" id="PTHR21442">
    <property type="entry name" value="CILIA- AND FLAGELLA-ASSOCIATED PROTEIN 206"/>
    <property type="match status" value="1"/>
</dbReference>
<dbReference type="Pfam" id="PF12018">
    <property type="entry name" value="FAP206"/>
    <property type="match status" value="1"/>
</dbReference>
<feature type="region of interest" description="Disordered" evidence="10">
    <location>
        <begin position="52"/>
        <end position="73"/>
    </location>
</feature>
<comment type="caution">
    <text evidence="11">The sequence shown here is derived from an EMBL/GenBank/DDBJ whole genome shotgun (WGS) entry which is preliminary data.</text>
</comment>
<gene>
    <name evidence="11" type="ORF">NP493_564g00005</name>
</gene>
<accession>A0AAD9KVD2</accession>
<evidence type="ECO:0000256" key="2">
    <source>
        <dbReference type="ARBA" id="ARBA00010500"/>
    </source>
</evidence>
<keyword evidence="7" id="KW-0206">Cytoskeleton</keyword>
<keyword evidence="4" id="KW-0963">Cytoplasm</keyword>
<evidence type="ECO:0000256" key="8">
    <source>
        <dbReference type="ARBA" id="ARBA00023273"/>
    </source>
</evidence>
<evidence type="ECO:0000256" key="1">
    <source>
        <dbReference type="ARBA" id="ARBA00004430"/>
    </source>
</evidence>
<evidence type="ECO:0000256" key="5">
    <source>
        <dbReference type="ARBA" id="ARBA00022794"/>
    </source>
</evidence>
<evidence type="ECO:0000256" key="10">
    <source>
        <dbReference type="SAM" id="MobiDB-lite"/>
    </source>
</evidence>
<dbReference type="GO" id="GO:0036064">
    <property type="term" value="C:ciliary basal body"/>
    <property type="evidence" value="ECO:0007669"/>
    <property type="project" value="TreeGrafter"/>
</dbReference>
<dbReference type="InterPro" id="IPR021897">
    <property type="entry name" value="FAP206"/>
</dbReference>